<comment type="similarity">
    <text evidence="2">Belongs to the GSP F family.</text>
</comment>
<keyword evidence="4 7" id="KW-0812">Transmembrane</keyword>
<evidence type="ECO:0000256" key="7">
    <source>
        <dbReference type="SAM" id="Phobius"/>
    </source>
</evidence>
<proteinExistence type="inferred from homology"/>
<reference evidence="9 10" key="1">
    <citation type="submission" date="2023-11" db="EMBL/GenBank/DDBJ databases">
        <authorList>
            <person name="Xu M."/>
            <person name="Jiang T."/>
        </authorList>
    </citation>
    <scope>NUCLEOTIDE SEQUENCE [LARGE SCALE GENOMIC DNA]</scope>
    <source>
        <strain evidence="9 10">SD</strain>
    </source>
</reference>
<protein>
    <submittedName>
        <fullName evidence="9">Type II secretion system F family protein</fullName>
    </submittedName>
</protein>
<organism evidence="9 10">
    <name type="scientific">Patulibacter brassicae</name>
    <dbReference type="NCBI Taxonomy" id="1705717"/>
    <lineage>
        <taxon>Bacteria</taxon>
        <taxon>Bacillati</taxon>
        <taxon>Actinomycetota</taxon>
        <taxon>Thermoleophilia</taxon>
        <taxon>Solirubrobacterales</taxon>
        <taxon>Patulibacteraceae</taxon>
        <taxon>Patulibacter</taxon>
    </lineage>
</organism>
<comment type="subcellular location">
    <subcellularLocation>
        <location evidence="1">Cell membrane</location>
        <topology evidence="1">Multi-pass membrane protein</topology>
    </subcellularLocation>
</comment>
<evidence type="ECO:0000313" key="10">
    <source>
        <dbReference type="Proteomes" id="UP001277761"/>
    </source>
</evidence>
<dbReference type="EMBL" id="JAXAVX010000015">
    <property type="protein sequence ID" value="MDX8153534.1"/>
    <property type="molecule type" value="Genomic_DNA"/>
</dbReference>
<dbReference type="Pfam" id="PF00482">
    <property type="entry name" value="T2SSF"/>
    <property type="match status" value="2"/>
</dbReference>
<evidence type="ECO:0000256" key="6">
    <source>
        <dbReference type="ARBA" id="ARBA00023136"/>
    </source>
</evidence>
<feature type="domain" description="Type II secretion system protein GspF" evidence="8">
    <location>
        <begin position="67"/>
        <end position="190"/>
    </location>
</feature>
<dbReference type="Gene3D" id="1.20.81.30">
    <property type="entry name" value="Type II secretion system (T2SS), domain F"/>
    <property type="match status" value="2"/>
</dbReference>
<gene>
    <name evidence="9" type="ORF">SK069_18185</name>
</gene>
<comment type="caution">
    <text evidence="9">The sequence shown here is derived from an EMBL/GenBank/DDBJ whole genome shotgun (WGS) entry which is preliminary data.</text>
</comment>
<keyword evidence="5 7" id="KW-1133">Transmembrane helix</keyword>
<dbReference type="PANTHER" id="PTHR30012">
    <property type="entry name" value="GENERAL SECRETION PATHWAY PROTEIN"/>
    <property type="match status" value="1"/>
</dbReference>
<keyword evidence="10" id="KW-1185">Reference proteome</keyword>
<keyword evidence="3" id="KW-1003">Cell membrane</keyword>
<feature type="transmembrane region" description="Helical" evidence="7">
    <location>
        <begin position="220"/>
        <end position="239"/>
    </location>
</feature>
<evidence type="ECO:0000259" key="8">
    <source>
        <dbReference type="Pfam" id="PF00482"/>
    </source>
</evidence>
<evidence type="ECO:0000256" key="1">
    <source>
        <dbReference type="ARBA" id="ARBA00004651"/>
    </source>
</evidence>
<evidence type="ECO:0000313" key="9">
    <source>
        <dbReference type="EMBL" id="MDX8153534.1"/>
    </source>
</evidence>
<name>A0ABU4VNU5_9ACTN</name>
<evidence type="ECO:0000256" key="2">
    <source>
        <dbReference type="ARBA" id="ARBA00005745"/>
    </source>
</evidence>
<sequence>MSTFAYVALDPRGARAKGELDAENADAVTEALRQRGLVPLSVDLKRAAWNVEIKVLERITPHDMVVFSRQFATMISSGMTVLRALAVLEQQTEKDKLREVLTTVRSDVENGASLSEALDKHPRVFNRLYVAMVHAGEIGGVLEDALNRAADQLEKDAELRRAVKSAMVYPGVVISFAMLVLMALVAFLVPVFVGVLEDFNAELPFITKITVGMSDVVTGYWWAIFLGIGATFLALRQYVRTENGRRTKDRLLLKLPVKIGEIVRKVAIARWSRTLGTLVAAGVPLLQAIDITGRTSGNALIEDAMGSVNESVRRGGTIQSPLREEEIFPPMVSHMVGVGEETGALDEMLSKIADFYESEVAAAVKALTSILEPVLIVVVGGMVGFIVISMYLPLFSVYDAIK</sequence>
<feature type="transmembrane region" description="Helical" evidence="7">
    <location>
        <begin position="168"/>
        <end position="193"/>
    </location>
</feature>
<dbReference type="InterPro" id="IPR042094">
    <property type="entry name" value="T2SS_GspF_sf"/>
</dbReference>
<keyword evidence="6 7" id="KW-0472">Membrane</keyword>
<dbReference type="Proteomes" id="UP001277761">
    <property type="component" value="Unassembled WGS sequence"/>
</dbReference>
<dbReference type="InterPro" id="IPR003004">
    <property type="entry name" value="GspF/PilC"/>
</dbReference>
<dbReference type="InterPro" id="IPR018076">
    <property type="entry name" value="T2SS_GspF_dom"/>
</dbReference>
<dbReference type="PRINTS" id="PR00812">
    <property type="entry name" value="BCTERIALGSPF"/>
</dbReference>
<feature type="transmembrane region" description="Helical" evidence="7">
    <location>
        <begin position="374"/>
        <end position="394"/>
    </location>
</feature>
<feature type="domain" description="Type II secretion system protein GspF" evidence="8">
    <location>
        <begin position="271"/>
        <end position="393"/>
    </location>
</feature>
<evidence type="ECO:0000256" key="4">
    <source>
        <dbReference type="ARBA" id="ARBA00022692"/>
    </source>
</evidence>
<accession>A0ABU4VNU5</accession>
<dbReference type="RefSeq" id="WP_319955683.1">
    <property type="nucleotide sequence ID" value="NZ_JAXAVX010000015.1"/>
</dbReference>
<evidence type="ECO:0000256" key="5">
    <source>
        <dbReference type="ARBA" id="ARBA00022989"/>
    </source>
</evidence>
<dbReference type="PANTHER" id="PTHR30012:SF0">
    <property type="entry name" value="TYPE II SECRETION SYSTEM PROTEIN F-RELATED"/>
    <property type="match status" value="1"/>
</dbReference>
<evidence type="ECO:0000256" key="3">
    <source>
        <dbReference type="ARBA" id="ARBA00022475"/>
    </source>
</evidence>